<keyword evidence="3 6" id="KW-0479">Metal-binding</keyword>
<dbReference type="Gene3D" id="3.40.190.80">
    <property type="match status" value="1"/>
</dbReference>
<comment type="cofactor">
    <cofactor evidence="1 6">
        <name>Mg(2+)</name>
        <dbReference type="ChEBI" id="CHEBI:18420"/>
    </cofactor>
</comment>
<dbReference type="PROSITE" id="PS00629">
    <property type="entry name" value="IMP_1"/>
    <property type="match status" value="1"/>
</dbReference>
<dbReference type="Pfam" id="PF00459">
    <property type="entry name" value="Inositol_P"/>
    <property type="match status" value="1"/>
</dbReference>
<dbReference type="PANTHER" id="PTHR43200:SF2">
    <property type="entry name" value="3'(2'),5'-BISPHOSPHATE NUCLEOTIDASE"/>
    <property type="match status" value="1"/>
</dbReference>
<dbReference type="CDD" id="cd01517">
    <property type="entry name" value="PAP_phosphatase"/>
    <property type="match status" value="1"/>
</dbReference>
<dbReference type="GO" id="GO:0000103">
    <property type="term" value="P:sulfate assimilation"/>
    <property type="evidence" value="ECO:0007669"/>
    <property type="project" value="TreeGrafter"/>
</dbReference>
<feature type="binding site" evidence="6">
    <location>
        <position position="313"/>
    </location>
    <ligand>
        <name>Mg(2+)</name>
        <dbReference type="ChEBI" id="CHEBI:18420"/>
        <label>1</label>
        <note>catalytic</note>
    </ligand>
</feature>
<feature type="compositionally biased region" description="Low complexity" evidence="7">
    <location>
        <begin position="50"/>
        <end position="74"/>
    </location>
</feature>
<feature type="region of interest" description="Disordered" evidence="7">
    <location>
        <begin position="176"/>
        <end position="204"/>
    </location>
</feature>
<keyword evidence="5 6" id="KW-0460">Magnesium</keyword>
<sequence length="573" mass="61228">MPTMACFTIFVPNKGRSVCFGMGVLGAIPYRPPKSYRKHHHPIITPGYLNTTINTRNNNTPSGPGPAATRTPPAADDHHHLDDVDTPHRDTTHTLFQRQLRYCPFPLQCGSTHRHLNLNLRETSSSPQPPNPKKAKKMTVTTISDLSKSPYQHERHIAELAVQHASHLTRRVLAGILNPSPSNSSSGTSTPNLNPHDASADRRVSVASISKPDFSPVTAADFAVQALLTAAIRSHFPHDGFIGEEDADALREDPVLARQVFDLVQSCASSQAEGDGEALLALPKTVSEMLSLIDFGGRGQGSPTSRFWAMDPIDGTAAFMRGQQYAVSLCLIEGGREVVGVLGCPNLAITLPSSSSSSASPKANAGTCTATYIISEHSTPSACPDSDAQGEGGEGQQTTNGILLSAVRSQGATIRPISPTPSDLLPPTPLTKPTSTRPTEMDKLHFIDSLTTPATSSSLVARVATLAGVPNYSFPGTELYSSHMRYVAMILGGRSHVQVRIPKPMTKATYIWDHAGAQLIYVEATAGEGKVTDLLGRQIDYGRGRVLDGNWGVVTADEEVHSRLLEIVGGIIG</sequence>
<protein>
    <submittedName>
        <fullName evidence="8">Carbohydrate phosphatase</fullName>
    </submittedName>
</protein>
<dbReference type="Proteomes" id="UP001303222">
    <property type="component" value="Unassembled WGS sequence"/>
</dbReference>
<reference evidence="8" key="2">
    <citation type="submission" date="2023-06" db="EMBL/GenBank/DDBJ databases">
        <authorList>
            <consortium name="Lawrence Berkeley National Laboratory"/>
            <person name="Mondo S.J."/>
            <person name="Hensen N."/>
            <person name="Bonometti L."/>
            <person name="Westerberg I."/>
            <person name="Brannstrom I.O."/>
            <person name="Guillou S."/>
            <person name="Cros-Aarteil S."/>
            <person name="Calhoun S."/>
            <person name="Haridas S."/>
            <person name="Kuo A."/>
            <person name="Pangilinan J."/>
            <person name="Riley R."/>
            <person name="Labutti K."/>
            <person name="Andreopoulos B."/>
            <person name="Lipzen A."/>
            <person name="Chen C."/>
            <person name="Yanf M."/>
            <person name="Daum C."/>
            <person name="Ng V."/>
            <person name="Clum A."/>
            <person name="Steindorff A."/>
            <person name="Ohm R."/>
            <person name="Martin F."/>
            <person name="Silar P."/>
            <person name="Natvig D."/>
            <person name="Lalanne C."/>
            <person name="Gautier V."/>
            <person name="Ament-Velasquez S.L."/>
            <person name="Kruys A."/>
            <person name="Hutchinson M.I."/>
            <person name="Powell A.J."/>
            <person name="Barry K."/>
            <person name="Miller A.N."/>
            <person name="Grigoriev I.V."/>
            <person name="Debuchy R."/>
            <person name="Gladieux P."/>
            <person name="Thoren M.H."/>
            <person name="Johannesson H."/>
        </authorList>
    </citation>
    <scope>NUCLEOTIDE SEQUENCE</scope>
    <source>
        <strain evidence="8">CBS 626.80</strain>
    </source>
</reference>
<keyword evidence="4" id="KW-0378">Hydrolase</keyword>
<evidence type="ECO:0000313" key="8">
    <source>
        <dbReference type="EMBL" id="KAK3947918.1"/>
    </source>
</evidence>
<dbReference type="AlphaFoldDB" id="A0AAN6NPR0"/>
<dbReference type="EMBL" id="MU859299">
    <property type="protein sequence ID" value="KAK3947918.1"/>
    <property type="molecule type" value="Genomic_DNA"/>
</dbReference>
<evidence type="ECO:0000256" key="7">
    <source>
        <dbReference type="SAM" id="MobiDB-lite"/>
    </source>
</evidence>
<feature type="binding site" evidence="6">
    <location>
        <position position="513"/>
    </location>
    <ligand>
        <name>Mg(2+)</name>
        <dbReference type="ChEBI" id="CHEBI:18420"/>
        <label>1</label>
        <note>catalytic</note>
    </ligand>
</feature>
<dbReference type="GO" id="GO:0008441">
    <property type="term" value="F:3'(2'),5'-bisphosphate nucleotidase activity"/>
    <property type="evidence" value="ECO:0007669"/>
    <property type="project" value="TreeGrafter"/>
</dbReference>
<dbReference type="InterPro" id="IPR020583">
    <property type="entry name" value="Inositol_monoP_metal-BS"/>
</dbReference>
<comment type="similarity">
    <text evidence="2">Belongs to the inositol monophosphatase superfamily.</text>
</comment>
<dbReference type="InterPro" id="IPR000760">
    <property type="entry name" value="Inositol_monophosphatase-like"/>
</dbReference>
<evidence type="ECO:0000256" key="4">
    <source>
        <dbReference type="ARBA" id="ARBA00022801"/>
    </source>
</evidence>
<organism evidence="8 9">
    <name type="scientific">Pseudoneurospora amorphoporcata</name>
    <dbReference type="NCBI Taxonomy" id="241081"/>
    <lineage>
        <taxon>Eukaryota</taxon>
        <taxon>Fungi</taxon>
        <taxon>Dikarya</taxon>
        <taxon>Ascomycota</taxon>
        <taxon>Pezizomycotina</taxon>
        <taxon>Sordariomycetes</taxon>
        <taxon>Sordariomycetidae</taxon>
        <taxon>Sordariales</taxon>
        <taxon>Sordariaceae</taxon>
        <taxon>Pseudoneurospora</taxon>
    </lineage>
</organism>
<keyword evidence="9" id="KW-1185">Reference proteome</keyword>
<evidence type="ECO:0000256" key="2">
    <source>
        <dbReference type="ARBA" id="ARBA00009759"/>
    </source>
</evidence>
<evidence type="ECO:0000256" key="5">
    <source>
        <dbReference type="ARBA" id="ARBA00022842"/>
    </source>
</evidence>
<evidence type="ECO:0000313" key="9">
    <source>
        <dbReference type="Proteomes" id="UP001303222"/>
    </source>
</evidence>
<comment type="caution">
    <text evidence="8">The sequence shown here is derived from an EMBL/GenBank/DDBJ whole genome shotgun (WGS) entry which is preliminary data.</text>
</comment>
<dbReference type="PANTHER" id="PTHR43200">
    <property type="entry name" value="PHOSPHATASE"/>
    <property type="match status" value="1"/>
</dbReference>
<feature type="compositionally biased region" description="Low complexity" evidence="7">
    <location>
        <begin position="177"/>
        <end position="195"/>
    </location>
</feature>
<dbReference type="SUPFAM" id="SSF56655">
    <property type="entry name" value="Carbohydrate phosphatase"/>
    <property type="match status" value="1"/>
</dbReference>
<evidence type="ECO:0000256" key="3">
    <source>
        <dbReference type="ARBA" id="ARBA00022723"/>
    </source>
</evidence>
<reference evidence="8" key="1">
    <citation type="journal article" date="2023" name="Mol. Phylogenet. Evol.">
        <title>Genome-scale phylogeny and comparative genomics of the fungal order Sordariales.</title>
        <authorList>
            <person name="Hensen N."/>
            <person name="Bonometti L."/>
            <person name="Westerberg I."/>
            <person name="Brannstrom I.O."/>
            <person name="Guillou S."/>
            <person name="Cros-Aarteil S."/>
            <person name="Calhoun S."/>
            <person name="Haridas S."/>
            <person name="Kuo A."/>
            <person name="Mondo S."/>
            <person name="Pangilinan J."/>
            <person name="Riley R."/>
            <person name="LaButti K."/>
            <person name="Andreopoulos B."/>
            <person name="Lipzen A."/>
            <person name="Chen C."/>
            <person name="Yan M."/>
            <person name="Daum C."/>
            <person name="Ng V."/>
            <person name="Clum A."/>
            <person name="Steindorff A."/>
            <person name="Ohm R.A."/>
            <person name="Martin F."/>
            <person name="Silar P."/>
            <person name="Natvig D.O."/>
            <person name="Lalanne C."/>
            <person name="Gautier V."/>
            <person name="Ament-Velasquez S.L."/>
            <person name="Kruys A."/>
            <person name="Hutchinson M.I."/>
            <person name="Powell A.J."/>
            <person name="Barry K."/>
            <person name="Miller A.N."/>
            <person name="Grigoriev I.V."/>
            <person name="Debuchy R."/>
            <person name="Gladieux P."/>
            <person name="Hiltunen Thoren M."/>
            <person name="Johannesson H."/>
        </authorList>
    </citation>
    <scope>NUCLEOTIDE SEQUENCE</scope>
    <source>
        <strain evidence="8">CBS 626.80</strain>
    </source>
</reference>
<feature type="binding site" evidence="6">
    <location>
        <position position="244"/>
    </location>
    <ligand>
        <name>Mg(2+)</name>
        <dbReference type="ChEBI" id="CHEBI:18420"/>
        <label>1</label>
        <note>catalytic</note>
    </ligand>
</feature>
<proteinExistence type="inferred from homology"/>
<evidence type="ECO:0000256" key="1">
    <source>
        <dbReference type="ARBA" id="ARBA00001946"/>
    </source>
</evidence>
<name>A0AAN6NPR0_9PEZI</name>
<evidence type="ECO:0000256" key="6">
    <source>
        <dbReference type="PIRSR" id="PIRSR600760-2"/>
    </source>
</evidence>
<feature type="binding site" evidence="6">
    <location>
        <position position="314"/>
    </location>
    <ligand>
        <name>Mg(2+)</name>
        <dbReference type="ChEBI" id="CHEBI:18420"/>
        <label>1</label>
        <note>catalytic</note>
    </ligand>
</feature>
<feature type="binding site" evidence="6">
    <location>
        <position position="311"/>
    </location>
    <ligand>
        <name>Mg(2+)</name>
        <dbReference type="ChEBI" id="CHEBI:18420"/>
        <label>1</label>
        <note>catalytic</note>
    </ligand>
</feature>
<dbReference type="Gene3D" id="3.30.540.10">
    <property type="entry name" value="Fructose-1,6-Bisphosphatase, subunit A, domain 1"/>
    <property type="match status" value="1"/>
</dbReference>
<dbReference type="GO" id="GO:0046872">
    <property type="term" value="F:metal ion binding"/>
    <property type="evidence" value="ECO:0007669"/>
    <property type="project" value="UniProtKB-KW"/>
</dbReference>
<feature type="region of interest" description="Disordered" evidence="7">
    <location>
        <begin position="416"/>
        <end position="438"/>
    </location>
</feature>
<feature type="region of interest" description="Disordered" evidence="7">
    <location>
        <begin position="379"/>
        <end position="398"/>
    </location>
</feature>
<feature type="region of interest" description="Disordered" evidence="7">
    <location>
        <begin position="47"/>
        <end position="82"/>
    </location>
</feature>
<dbReference type="InterPro" id="IPR051090">
    <property type="entry name" value="Inositol_monoP_superfamily"/>
</dbReference>
<gene>
    <name evidence="8" type="ORF">QBC32DRAFT_246823</name>
</gene>
<accession>A0AAN6NPR0</accession>